<evidence type="ECO:0000256" key="5">
    <source>
        <dbReference type="ARBA" id="ARBA00034531"/>
    </source>
</evidence>
<keyword evidence="1" id="KW-0808">Transferase</keyword>
<comment type="catalytic activity">
    <reaction evidence="7">
        <text>L-tyrosyl-[protein] + ATP = O-(5'-adenylyl)-L-tyrosyl-[protein] + diphosphate</text>
        <dbReference type="Rhea" id="RHEA:54288"/>
        <dbReference type="Rhea" id="RHEA-COMP:10136"/>
        <dbReference type="Rhea" id="RHEA-COMP:13846"/>
        <dbReference type="ChEBI" id="CHEBI:30616"/>
        <dbReference type="ChEBI" id="CHEBI:33019"/>
        <dbReference type="ChEBI" id="CHEBI:46858"/>
        <dbReference type="ChEBI" id="CHEBI:83624"/>
        <dbReference type="EC" id="2.7.7.108"/>
    </reaction>
</comment>
<dbReference type="SUPFAM" id="SSF140931">
    <property type="entry name" value="Fic-like"/>
    <property type="match status" value="1"/>
</dbReference>
<accession>A0A512NNT0</accession>
<dbReference type="GO" id="GO:0051302">
    <property type="term" value="P:regulation of cell division"/>
    <property type="evidence" value="ECO:0007669"/>
    <property type="project" value="TreeGrafter"/>
</dbReference>
<evidence type="ECO:0000313" key="8">
    <source>
        <dbReference type="EMBL" id="GEP60605.1"/>
    </source>
</evidence>
<dbReference type="PANTHER" id="PTHR39560:SF1">
    <property type="entry name" value="PROTEIN ADENYLYLTRANSFERASE FIC-RELATED"/>
    <property type="match status" value="1"/>
</dbReference>
<keyword evidence="3" id="KW-0547">Nucleotide-binding</keyword>
<dbReference type="PANTHER" id="PTHR39560">
    <property type="entry name" value="PROTEIN ADENYLYLTRANSFERASE FIC-RELATED"/>
    <property type="match status" value="1"/>
</dbReference>
<reference evidence="8 9" key="1">
    <citation type="submission" date="2019-07" db="EMBL/GenBank/DDBJ databases">
        <title>Whole genome shotgun sequence of Reyranella soli NBRC 108950.</title>
        <authorList>
            <person name="Hosoyama A."/>
            <person name="Uohara A."/>
            <person name="Ohji S."/>
            <person name="Ichikawa N."/>
        </authorList>
    </citation>
    <scope>NUCLEOTIDE SEQUENCE [LARGE SCALE GENOMIC DNA]</scope>
    <source>
        <strain evidence="8 9">NBRC 108950</strain>
    </source>
</reference>
<dbReference type="AlphaFoldDB" id="A0A512NNT0"/>
<evidence type="ECO:0000256" key="1">
    <source>
        <dbReference type="ARBA" id="ARBA00022679"/>
    </source>
</evidence>
<dbReference type="InterPro" id="IPR036597">
    <property type="entry name" value="Fido-like_dom_sf"/>
</dbReference>
<proteinExistence type="predicted"/>
<comment type="caution">
    <text evidence="8">The sequence shown here is derived from an EMBL/GenBank/DDBJ whole genome shotgun (WGS) entry which is preliminary data.</text>
</comment>
<evidence type="ECO:0000256" key="3">
    <source>
        <dbReference type="ARBA" id="ARBA00022741"/>
    </source>
</evidence>
<dbReference type="GO" id="GO:0070733">
    <property type="term" value="F:AMPylase activity"/>
    <property type="evidence" value="ECO:0007669"/>
    <property type="project" value="UniProtKB-EC"/>
</dbReference>
<protein>
    <recommendedName>
        <fullName evidence="5">protein adenylyltransferase</fullName>
        <ecNumber evidence="5">2.7.7.108</ecNumber>
    </recommendedName>
</protein>
<organism evidence="8 9">
    <name type="scientific">Reyranella soli</name>
    <dbReference type="NCBI Taxonomy" id="1230389"/>
    <lineage>
        <taxon>Bacteria</taxon>
        <taxon>Pseudomonadati</taxon>
        <taxon>Pseudomonadota</taxon>
        <taxon>Alphaproteobacteria</taxon>
        <taxon>Hyphomicrobiales</taxon>
        <taxon>Reyranellaceae</taxon>
        <taxon>Reyranella</taxon>
    </lineage>
</organism>
<dbReference type="GO" id="GO:0005524">
    <property type="term" value="F:ATP binding"/>
    <property type="evidence" value="ECO:0007669"/>
    <property type="project" value="UniProtKB-KW"/>
</dbReference>
<evidence type="ECO:0000313" key="9">
    <source>
        <dbReference type="Proteomes" id="UP000321058"/>
    </source>
</evidence>
<gene>
    <name evidence="8" type="ORF">RSO01_77710</name>
</gene>
<evidence type="ECO:0000256" key="4">
    <source>
        <dbReference type="ARBA" id="ARBA00022840"/>
    </source>
</evidence>
<keyword evidence="4" id="KW-0067">ATP-binding</keyword>
<evidence type="ECO:0000256" key="2">
    <source>
        <dbReference type="ARBA" id="ARBA00022695"/>
    </source>
</evidence>
<dbReference type="OrthoDB" id="9813719at2"/>
<comment type="catalytic activity">
    <reaction evidence="6">
        <text>L-threonyl-[protein] + ATP = 3-O-(5'-adenylyl)-L-threonyl-[protein] + diphosphate</text>
        <dbReference type="Rhea" id="RHEA:54292"/>
        <dbReference type="Rhea" id="RHEA-COMP:11060"/>
        <dbReference type="Rhea" id="RHEA-COMP:13847"/>
        <dbReference type="ChEBI" id="CHEBI:30013"/>
        <dbReference type="ChEBI" id="CHEBI:30616"/>
        <dbReference type="ChEBI" id="CHEBI:33019"/>
        <dbReference type="ChEBI" id="CHEBI:138113"/>
        <dbReference type="EC" id="2.7.7.108"/>
    </reaction>
</comment>
<name>A0A512NNT0_9HYPH</name>
<evidence type="ECO:0000256" key="7">
    <source>
        <dbReference type="ARBA" id="ARBA00048696"/>
    </source>
</evidence>
<sequence>MARPARPADYNAIADPYCYSDTSVLINIPGIRNAAMLARFEVVSTAQRADEPLPRGLLSVRHYRAVHHHLFQDVYAWACRFRTVRLSKDGSTFCYPEHIEREMRALFPI</sequence>
<dbReference type="EC" id="2.7.7.108" evidence="5"/>
<evidence type="ECO:0000256" key="6">
    <source>
        <dbReference type="ARBA" id="ARBA00047939"/>
    </source>
</evidence>
<dbReference type="Gene3D" id="1.10.3290.10">
    <property type="entry name" value="Fido-like domain"/>
    <property type="match status" value="1"/>
</dbReference>
<keyword evidence="2" id="KW-0548">Nucleotidyltransferase</keyword>
<dbReference type="EMBL" id="BKAJ01000172">
    <property type="protein sequence ID" value="GEP60605.1"/>
    <property type="molecule type" value="Genomic_DNA"/>
</dbReference>
<keyword evidence="9" id="KW-1185">Reference proteome</keyword>
<dbReference type="Proteomes" id="UP000321058">
    <property type="component" value="Unassembled WGS sequence"/>
</dbReference>